<keyword evidence="2" id="KW-1185">Reference proteome</keyword>
<protein>
    <submittedName>
        <fullName evidence="1">Uncharacterized protein</fullName>
    </submittedName>
</protein>
<dbReference type="AlphaFoldDB" id="A0A9N7YPM2"/>
<gene>
    <name evidence="1" type="ORF">PLEPLA_LOCUS20016</name>
</gene>
<reference evidence="1" key="1">
    <citation type="submission" date="2020-03" db="EMBL/GenBank/DDBJ databases">
        <authorList>
            <person name="Weist P."/>
        </authorList>
    </citation>
    <scope>NUCLEOTIDE SEQUENCE</scope>
</reference>
<comment type="caution">
    <text evidence="1">The sequence shown here is derived from an EMBL/GenBank/DDBJ whole genome shotgun (WGS) entry which is preliminary data.</text>
</comment>
<name>A0A9N7YPM2_PLEPL</name>
<accession>A0A9N7YPM2</accession>
<proteinExistence type="predicted"/>
<sequence>MSAPIEKQAERCDCKLWSDATPLPGSPDPAPADLPRWGVAPVGCEQGLVHWVFKRTSGVSFLLTVQTPVLRRNKKPTCQPATSPHCFLLLIKEGYGPGPTVNSVLLSGRGPTPLWIHHVNLYVGLKD</sequence>
<dbReference type="Proteomes" id="UP001153269">
    <property type="component" value="Unassembled WGS sequence"/>
</dbReference>
<evidence type="ECO:0000313" key="1">
    <source>
        <dbReference type="EMBL" id="CAB1431959.1"/>
    </source>
</evidence>
<dbReference type="EMBL" id="CADEAL010001391">
    <property type="protein sequence ID" value="CAB1431959.1"/>
    <property type="molecule type" value="Genomic_DNA"/>
</dbReference>
<evidence type="ECO:0000313" key="2">
    <source>
        <dbReference type="Proteomes" id="UP001153269"/>
    </source>
</evidence>
<organism evidence="1 2">
    <name type="scientific">Pleuronectes platessa</name>
    <name type="common">European plaice</name>
    <dbReference type="NCBI Taxonomy" id="8262"/>
    <lineage>
        <taxon>Eukaryota</taxon>
        <taxon>Metazoa</taxon>
        <taxon>Chordata</taxon>
        <taxon>Craniata</taxon>
        <taxon>Vertebrata</taxon>
        <taxon>Euteleostomi</taxon>
        <taxon>Actinopterygii</taxon>
        <taxon>Neopterygii</taxon>
        <taxon>Teleostei</taxon>
        <taxon>Neoteleostei</taxon>
        <taxon>Acanthomorphata</taxon>
        <taxon>Carangaria</taxon>
        <taxon>Pleuronectiformes</taxon>
        <taxon>Pleuronectoidei</taxon>
        <taxon>Pleuronectidae</taxon>
        <taxon>Pleuronectes</taxon>
    </lineage>
</organism>